<organism evidence="1">
    <name type="scientific">Triticum aestivum</name>
    <name type="common">Wheat</name>
    <dbReference type="NCBI Taxonomy" id="4565"/>
    <lineage>
        <taxon>Eukaryota</taxon>
        <taxon>Viridiplantae</taxon>
        <taxon>Streptophyta</taxon>
        <taxon>Embryophyta</taxon>
        <taxon>Tracheophyta</taxon>
        <taxon>Spermatophyta</taxon>
        <taxon>Magnoliopsida</taxon>
        <taxon>Liliopsida</taxon>
        <taxon>Poales</taxon>
        <taxon>Poaceae</taxon>
        <taxon>BOP clade</taxon>
        <taxon>Pooideae</taxon>
        <taxon>Triticodae</taxon>
        <taxon>Triticeae</taxon>
        <taxon>Triticinae</taxon>
        <taxon>Triticum</taxon>
    </lineage>
</organism>
<gene>
    <name evidence="1" type="ORF">AEX81_00002</name>
</gene>
<sequence>MEQKQFGFPLKCIECTMHYVPSCAWSAVTTFGPTTHGHFRDKLLHQKFAWRRSGTLGYIRPMRMVIGHIMPLDVVSDSILYCFSFNQVNWSRQRDGGHALKWEAELASPNDDGFDPKWKWEAKSKPCTAGKVETKWGAEEANEDDKKPARKCVQIKEIPIGCDIQIEVLSRKDEIVVMKYGISSTPVAK</sequence>
<accession>A0A172GYI3</accession>
<name>A0A172GYI3_WHEAT</name>
<proteinExistence type="predicted"/>
<protein>
    <submittedName>
        <fullName evidence="1">Uncharacterized protein</fullName>
    </submittedName>
</protein>
<dbReference type="EMBL" id="KU641029">
    <property type="protein sequence ID" value="AML47750.1"/>
    <property type="molecule type" value="Genomic_DNA"/>
</dbReference>
<dbReference type="ExpressionAtlas" id="A0A172GYI3">
    <property type="expression patterns" value="baseline and differential"/>
</dbReference>
<dbReference type="AlphaFoldDB" id="A0A172GYI3"/>
<evidence type="ECO:0000313" key="1">
    <source>
        <dbReference type="EMBL" id="AML47750.1"/>
    </source>
</evidence>
<reference evidence="1" key="1">
    <citation type="journal article" date="2016" name="Theor. Appl. Genet.">
        <title>Suppressed recombination and unique candidate genes in the divergent haplotype encoding Fhb1, a major Fusarium head blight resistance locus in wheat.</title>
        <authorList>
            <person name="Schweiger W."/>
            <person name="Steiner B."/>
            <person name="Vautrin S."/>
            <person name="Nussbaumer T."/>
            <person name="Siegwart G."/>
            <person name="Zamini M."/>
            <person name="Jungreithmeier F."/>
            <person name="Gratl V."/>
            <person name="Lemmens M."/>
            <person name="Mayer K.F."/>
            <person name="Berges H."/>
            <person name="Adam G."/>
            <person name="Buerstmayr H."/>
        </authorList>
    </citation>
    <scope>NUCLEOTIDE SEQUENCE</scope>
    <source>
        <tissue evidence="1">Palea</tissue>
    </source>
</reference>